<dbReference type="Pfam" id="PF03466">
    <property type="entry name" value="LysR_substrate"/>
    <property type="match status" value="1"/>
</dbReference>
<evidence type="ECO:0000259" key="5">
    <source>
        <dbReference type="PROSITE" id="PS50931"/>
    </source>
</evidence>
<dbReference type="SUPFAM" id="SSF46785">
    <property type="entry name" value="Winged helix' DNA-binding domain"/>
    <property type="match status" value="1"/>
</dbReference>
<dbReference type="RefSeq" id="WP_272100825.1">
    <property type="nucleotide sequence ID" value="NZ_JAQNDK010000004.1"/>
</dbReference>
<evidence type="ECO:0000313" key="6">
    <source>
        <dbReference type="EMBL" id="MDC0682680.1"/>
    </source>
</evidence>
<dbReference type="InterPro" id="IPR058163">
    <property type="entry name" value="LysR-type_TF_proteobact-type"/>
</dbReference>
<dbReference type="Gene3D" id="3.40.190.290">
    <property type="match status" value="1"/>
</dbReference>
<dbReference type="InterPro" id="IPR036388">
    <property type="entry name" value="WH-like_DNA-bd_sf"/>
</dbReference>
<sequence>MKNDAFSWDDLRVLLEVDRRRSFLGAGKALGLSTSTVGRRIDALELALGRKLVHRTTAGTSIDPAARALVALAEGMERELRVEGRDARGVESLEGVVRVSVKESFARPMAKVLSEWRRIHPETLIELASEARLADVAKREADLGVRTVRSSSKALVEKRLGTFSYGLWASNEYVERHLRDGHLRDADFPRHDFVGYDGPGRESEQERWLVARGARRFPFRSSSDDALLTAASESQGIFIFADALARDVPGLRRLVCPTPLPTVSVYLVVHRDLRRVPRIRGVAGAIEEAIRQIAVREKARG</sequence>
<dbReference type="SUPFAM" id="SSF53850">
    <property type="entry name" value="Periplasmic binding protein-like II"/>
    <property type="match status" value="1"/>
</dbReference>
<keyword evidence="3" id="KW-0238">DNA-binding</keyword>
<dbReference type="Pfam" id="PF00126">
    <property type="entry name" value="HTH_1"/>
    <property type="match status" value="1"/>
</dbReference>
<evidence type="ECO:0000256" key="2">
    <source>
        <dbReference type="ARBA" id="ARBA00023015"/>
    </source>
</evidence>
<evidence type="ECO:0000313" key="7">
    <source>
        <dbReference type="Proteomes" id="UP001217485"/>
    </source>
</evidence>
<comment type="similarity">
    <text evidence="1">Belongs to the LysR transcriptional regulatory family.</text>
</comment>
<dbReference type="InterPro" id="IPR036390">
    <property type="entry name" value="WH_DNA-bd_sf"/>
</dbReference>
<keyword evidence="2" id="KW-0805">Transcription regulation</keyword>
<dbReference type="InterPro" id="IPR000847">
    <property type="entry name" value="LysR_HTH_N"/>
</dbReference>
<name>A0ABT5C8C6_9BACT</name>
<feature type="domain" description="HTH lysR-type" evidence="5">
    <location>
        <begin position="6"/>
        <end position="63"/>
    </location>
</feature>
<dbReference type="Proteomes" id="UP001217485">
    <property type="component" value="Unassembled WGS sequence"/>
</dbReference>
<evidence type="ECO:0000256" key="3">
    <source>
        <dbReference type="ARBA" id="ARBA00023125"/>
    </source>
</evidence>
<keyword evidence="4" id="KW-0804">Transcription</keyword>
<accession>A0ABT5C8C6</accession>
<gene>
    <name evidence="6" type="ORF">POL72_33445</name>
</gene>
<reference evidence="6 7" key="1">
    <citation type="submission" date="2023-01" db="EMBL/GenBank/DDBJ databases">
        <title>Minimal conservation of predation-associated metabolite biosynthetic gene clusters underscores biosynthetic potential of Myxococcota including descriptions for ten novel species: Archangium lansinium sp. nov., Myxococcus landrumus sp. nov., Nannocystis bai.</title>
        <authorList>
            <person name="Ahearne A."/>
            <person name="Stevens C."/>
            <person name="Dowd S."/>
        </authorList>
    </citation>
    <scope>NUCLEOTIDE SEQUENCE [LARGE SCALE GENOMIC DNA]</scope>
    <source>
        <strain evidence="6 7">WIWO2</strain>
    </source>
</reference>
<dbReference type="EMBL" id="JAQNDK010000004">
    <property type="protein sequence ID" value="MDC0682680.1"/>
    <property type="molecule type" value="Genomic_DNA"/>
</dbReference>
<dbReference type="Gene3D" id="1.10.10.10">
    <property type="entry name" value="Winged helix-like DNA-binding domain superfamily/Winged helix DNA-binding domain"/>
    <property type="match status" value="1"/>
</dbReference>
<comment type="caution">
    <text evidence="6">The sequence shown here is derived from an EMBL/GenBank/DDBJ whole genome shotgun (WGS) entry which is preliminary data.</text>
</comment>
<proteinExistence type="inferred from homology"/>
<protein>
    <submittedName>
        <fullName evidence="6">LysR family transcriptional regulator</fullName>
    </submittedName>
</protein>
<organism evidence="6 7">
    <name type="scientific">Sorangium atrum</name>
    <dbReference type="NCBI Taxonomy" id="2995308"/>
    <lineage>
        <taxon>Bacteria</taxon>
        <taxon>Pseudomonadati</taxon>
        <taxon>Myxococcota</taxon>
        <taxon>Polyangia</taxon>
        <taxon>Polyangiales</taxon>
        <taxon>Polyangiaceae</taxon>
        <taxon>Sorangium</taxon>
    </lineage>
</organism>
<dbReference type="PROSITE" id="PS50931">
    <property type="entry name" value="HTH_LYSR"/>
    <property type="match status" value="1"/>
</dbReference>
<dbReference type="InterPro" id="IPR005119">
    <property type="entry name" value="LysR_subst-bd"/>
</dbReference>
<keyword evidence="7" id="KW-1185">Reference proteome</keyword>
<evidence type="ECO:0000256" key="1">
    <source>
        <dbReference type="ARBA" id="ARBA00009437"/>
    </source>
</evidence>
<evidence type="ECO:0000256" key="4">
    <source>
        <dbReference type="ARBA" id="ARBA00023163"/>
    </source>
</evidence>
<dbReference type="PANTHER" id="PTHR30537:SF3">
    <property type="entry name" value="TRANSCRIPTIONAL REGULATORY PROTEIN"/>
    <property type="match status" value="1"/>
</dbReference>
<dbReference type="PANTHER" id="PTHR30537">
    <property type="entry name" value="HTH-TYPE TRANSCRIPTIONAL REGULATOR"/>
    <property type="match status" value="1"/>
</dbReference>